<name>A0A1G6JH37_9MICO</name>
<accession>A0A1G6JH37</accession>
<dbReference type="InterPro" id="IPR013108">
    <property type="entry name" value="Amidohydro_3"/>
</dbReference>
<dbReference type="PANTHER" id="PTHR22642">
    <property type="entry name" value="IMIDAZOLONEPROPIONASE"/>
    <property type="match status" value="1"/>
</dbReference>
<dbReference type="RefSeq" id="WP_093181834.1">
    <property type="nucleotide sequence ID" value="NZ_FMYH01000002.1"/>
</dbReference>
<dbReference type="OrthoDB" id="3238066at2"/>
<reference evidence="2 3" key="1">
    <citation type="submission" date="2016-09" db="EMBL/GenBank/DDBJ databases">
        <authorList>
            <person name="Capua I."/>
            <person name="De Benedictis P."/>
            <person name="Joannis T."/>
            <person name="Lombin L.H."/>
            <person name="Cattoli G."/>
        </authorList>
    </citation>
    <scope>NUCLEOTIDE SEQUENCE [LARGE SCALE GENOMIC DNA]</scope>
    <source>
        <strain evidence="2 3">ISLP-3</strain>
    </source>
</reference>
<dbReference type="EMBL" id="FMYH01000002">
    <property type="protein sequence ID" value="SDC17246.1"/>
    <property type="molecule type" value="Genomic_DNA"/>
</dbReference>
<evidence type="ECO:0000313" key="2">
    <source>
        <dbReference type="EMBL" id="SDC17246.1"/>
    </source>
</evidence>
<proteinExistence type="predicted"/>
<feature type="domain" description="Amidohydrolase 3" evidence="1">
    <location>
        <begin position="47"/>
        <end position="536"/>
    </location>
</feature>
<dbReference type="Pfam" id="PF07969">
    <property type="entry name" value="Amidohydro_3"/>
    <property type="match status" value="1"/>
</dbReference>
<dbReference type="InterPro" id="IPR032466">
    <property type="entry name" value="Metal_Hydrolase"/>
</dbReference>
<dbReference type="Gene3D" id="3.20.20.140">
    <property type="entry name" value="Metal-dependent hydrolases"/>
    <property type="match status" value="1"/>
</dbReference>
<dbReference type="Gene3D" id="3.10.310.70">
    <property type="match status" value="1"/>
</dbReference>
<sequence>MTSILYRNGIIHSPADPFAEALLVDDGVVTWIGANDTADGLASRAARVIDLDGALVAPGFVDAHVHLLEEAFTREGVDLSSAPSRAAALDALAARARAHRADDGPLLAHGWDETTWADSRRFTAAELDAACAGAPVYAARVDLHCAVVSTRLAELAGLAGRPGWHDDGFVAGEAHVAARQLARQVDATRHARMTDAVLRAAAARGVVAVHENSAPGVDTREGLTSLLAATADAASGLPLVVGYRGELCRTVEEARSLAEAIPGLTGIGGDLSVDGSIGARSAALREPYADAPGTAGDLHLSAADVEAHVLAVTAAGLQAGFHVIGDRACDTVVAGLLAAGERERSAMRRLRHRLEHVLMIDDAALAALATLGVGLSMQPAFDAAWGGSGGLYDVRLGTARAGQMNRFAAIAAAGVPTAFGSDAPVTALSPWAGVRAAVYHHTPEHRISARAAFRAATRGGWRLAGLDHTGAGEIRLGSPAHLAVWTSEHVGVQSEAAGLSSWSTDARSGTPLLPDLSPDAALPQCRQTVRAGQVIFDTFD</sequence>
<keyword evidence="3" id="KW-1185">Reference proteome</keyword>
<dbReference type="STRING" id="1814289.SAMN05216410_1322"/>
<protein>
    <recommendedName>
        <fullName evidence="1">Amidohydrolase 3 domain-containing protein</fullName>
    </recommendedName>
</protein>
<dbReference type="InterPro" id="IPR011059">
    <property type="entry name" value="Metal-dep_hydrolase_composite"/>
</dbReference>
<evidence type="ECO:0000259" key="1">
    <source>
        <dbReference type="Pfam" id="PF07969"/>
    </source>
</evidence>
<dbReference type="Gene3D" id="2.30.40.10">
    <property type="entry name" value="Urease, subunit C, domain 1"/>
    <property type="match status" value="1"/>
</dbReference>
<evidence type="ECO:0000313" key="3">
    <source>
        <dbReference type="Proteomes" id="UP000199039"/>
    </source>
</evidence>
<dbReference type="AlphaFoldDB" id="A0A1G6JH37"/>
<dbReference type="PANTHER" id="PTHR22642:SF2">
    <property type="entry name" value="PROTEIN LONG AFTER FAR-RED 3"/>
    <property type="match status" value="1"/>
</dbReference>
<dbReference type="SUPFAM" id="SSF51556">
    <property type="entry name" value="Metallo-dependent hydrolases"/>
    <property type="match status" value="1"/>
</dbReference>
<dbReference type="Proteomes" id="UP000199039">
    <property type="component" value="Unassembled WGS sequence"/>
</dbReference>
<dbReference type="SUPFAM" id="SSF51338">
    <property type="entry name" value="Composite domain of metallo-dependent hydrolases"/>
    <property type="match status" value="1"/>
</dbReference>
<organism evidence="2 3">
    <name type="scientific">Sanguibacter gelidistatuariae</name>
    <dbReference type="NCBI Taxonomy" id="1814289"/>
    <lineage>
        <taxon>Bacteria</taxon>
        <taxon>Bacillati</taxon>
        <taxon>Actinomycetota</taxon>
        <taxon>Actinomycetes</taxon>
        <taxon>Micrococcales</taxon>
        <taxon>Sanguibacteraceae</taxon>
        <taxon>Sanguibacter</taxon>
    </lineage>
</organism>
<dbReference type="GO" id="GO:0016810">
    <property type="term" value="F:hydrolase activity, acting on carbon-nitrogen (but not peptide) bonds"/>
    <property type="evidence" value="ECO:0007669"/>
    <property type="project" value="InterPro"/>
</dbReference>
<gene>
    <name evidence="2" type="ORF">SAMN05216410_1322</name>
</gene>